<dbReference type="InterPro" id="IPR009057">
    <property type="entry name" value="Homeodomain-like_sf"/>
</dbReference>
<dbReference type="PANTHER" id="PTHR43280">
    <property type="entry name" value="ARAC-FAMILY TRANSCRIPTIONAL REGULATOR"/>
    <property type="match status" value="1"/>
</dbReference>
<evidence type="ECO:0000313" key="7">
    <source>
        <dbReference type="Proteomes" id="UP000746690"/>
    </source>
</evidence>
<evidence type="ECO:0000256" key="3">
    <source>
        <dbReference type="ARBA" id="ARBA00023163"/>
    </source>
</evidence>
<dbReference type="EMBL" id="JABBHF010000001">
    <property type="protein sequence ID" value="NMH86226.1"/>
    <property type="molecule type" value="Genomic_DNA"/>
</dbReference>
<dbReference type="SMART" id="SM00342">
    <property type="entry name" value="HTH_ARAC"/>
    <property type="match status" value="1"/>
</dbReference>
<feature type="transmembrane region" description="Helical" evidence="4">
    <location>
        <begin position="26"/>
        <end position="47"/>
    </location>
</feature>
<dbReference type="PANTHER" id="PTHR43280:SF29">
    <property type="entry name" value="ARAC-FAMILY TRANSCRIPTIONAL REGULATOR"/>
    <property type="match status" value="1"/>
</dbReference>
<evidence type="ECO:0000256" key="4">
    <source>
        <dbReference type="SAM" id="Phobius"/>
    </source>
</evidence>
<dbReference type="InterPro" id="IPR018062">
    <property type="entry name" value="HTH_AraC-typ_CS"/>
</dbReference>
<feature type="transmembrane region" description="Helical" evidence="4">
    <location>
        <begin position="68"/>
        <end position="90"/>
    </location>
</feature>
<keyword evidence="3" id="KW-0804">Transcription</keyword>
<dbReference type="Gene3D" id="1.10.10.60">
    <property type="entry name" value="Homeodomain-like"/>
    <property type="match status" value="2"/>
</dbReference>
<keyword evidence="4" id="KW-1133">Transmembrane helix</keyword>
<evidence type="ECO:0000256" key="2">
    <source>
        <dbReference type="ARBA" id="ARBA00023125"/>
    </source>
</evidence>
<keyword evidence="1" id="KW-0805">Transcription regulation</keyword>
<keyword evidence="4" id="KW-0812">Transmembrane</keyword>
<proteinExistence type="predicted"/>
<name>A0ABX1RSS8_9FLAO</name>
<keyword evidence="4" id="KW-0472">Membrane</keyword>
<sequence length="261" mass="30430">MIYLVVRNLLNDDLAIIKIFNLIVEYISIIFSVTIIVLVFRLLIVYQKNHSKYNIHDVTIKTKWLKRILLLGILLCILWVISLSIFKSFFNEGYYYLYPLWIGMSILIYWIGYSAILQKHLYQERKEIRSKISNKSHKKSPLANNREKSTTYSKIDDLIISDKLHLDPSLSLKTLSKKLNLSEGYISQLINKNSSLNFNDYINSLRINDAKVMLTNPDYDNYTIIAIGLEAGFNSKSSFYTAFKKLTGKTPIEYKKSVRNM</sequence>
<dbReference type="SUPFAM" id="SSF46689">
    <property type="entry name" value="Homeodomain-like"/>
    <property type="match status" value="1"/>
</dbReference>
<feature type="transmembrane region" description="Helical" evidence="4">
    <location>
        <begin position="96"/>
        <end position="116"/>
    </location>
</feature>
<evidence type="ECO:0000259" key="5">
    <source>
        <dbReference type="PROSITE" id="PS01124"/>
    </source>
</evidence>
<gene>
    <name evidence="6" type="ORF">HHX25_01800</name>
</gene>
<dbReference type="PROSITE" id="PS00041">
    <property type="entry name" value="HTH_ARAC_FAMILY_1"/>
    <property type="match status" value="1"/>
</dbReference>
<keyword evidence="7" id="KW-1185">Reference proteome</keyword>
<evidence type="ECO:0000256" key="1">
    <source>
        <dbReference type="ARBA" id="ARBA00023015"/>
    </source>
</evidence>
<dbReference type="InterPro" id="IPR018060">
    <property type="entry name" value="HTH_AraC"/>
</dbReference>
<evidence type="ECO:0000313" key="6">
    <source>
        <dbReference type="EMBL" id="NMH86226.1"/>
    </source>
</evidence>
<dbReference type="RefSeq" id="WP_169669461.1">
    <property type="nucleotide sequence ID" value="NZ_JABBHF010000001.1"/>
</dbReference>
<dbReference type="Proteomes" id="UP000746690">
    <property type="component" value="Unassembled WGS sequence"/>
</dbReference>
<dbReference type="PROSITE" id="PS01124">
    <property type="entry name" value="HTH_ARAC_FAMILY_2"/>
    <property type="match status" value="1"/>
</dbReference>
<reference evidence="6 7" key="1">
    <citation type="submission" date="2020-04" db="EMBL/GenBank/DDBJ databases">
        <title>A Flavivirga sp. nov.</title>
        <authorList>
            <person name="Sun X."/>
        </authorList>
    </citation>
    <scope>NUCLEOTIDE SEQUENCE [LARGE SCALE GENOMIC DNA]</scope>
    <source>
        <strain evidence="6 7">Y03</strain>
    </source>
</reference>
<organism evidence="6 7">
    <name type="scientific">Flavivirga algicola</name>
    <dbReference type="NCBI Taxonomy" id="2729136"/>
    <lineage>
        <taxon>Bacteria</taxon>
        <taxon>Pseudomonadati</taxon>
        <taxon>Bacteroidota</taxon>
        <taxon>Flavobacteriia</taxon>
        <taxon>Flavobacteriales</taxon>
        <taxon>Flavobacteriaceae</taxon>
        <taxon>Flavivirga</taxon>
    </lineage>
</organism>
<protein>
    <submittedName>
        <fullName evidence="6">Helix-turn-helix transcriptional regulator</fullName>
    </submittedName>
</protein>
<feature type="domain" description="HTH araC/xylS-type" evidence="5">
    <location>
        <begin position="156"/>
        <end position="257"/>
    </location>
</feature>
<keyword evidence="2" id="KW-0238">DNA-binding</keyword>
<accession>A0ABX1RSS8</accession>
<comment type="caution">
    <text evidence="6">The sequence shown here is derived from an EMBL/GenBank/DDBJ whole genome shotgun (WGS) entry which is preliminary data.</text>
</comment>
<dbReference type="Pfam" id="PF12833">
    <property type="entry name" value="HTH_18"/>
    <property type="match status" value="1"/>
</dbReference>